<accession>A0AAW2GSP2</accession>
<proteinExistence type="predicted"/>
<dbReference type="EMBL" id="JADYXP020000002">
    <property type="protein sequence ID" value="KAL0130309.1"/>
    <property type="molecule type" value="Genomic_DNA"/>
</dbReference>
<reference evidence="1 2" key="1">
    <citation type="submission" date="2023-03" db="EMBL/GenBank/DDBJ databases">
        <title>High recombination rates correlate with genetic variation in Cardiocondyla obscurior ants.</title>
        <authorList>
            <person name="Errbii M."/>
        </authorList>
    </citation>
    <scope>NUCLEOTIDE SEQUENCE [LARGE SCALE GENOMIC DNA]</scope>
    <source>
        <strain evidence="1">Alpha-2009</strain>
        <tissue evidence="1">Whole body</tissue>
    </source>
</reference>
<evidence type="ECO:0000313" key="1">
    <source>
        <dbReference type="EMBL" id="KAL0130309.1"/>
    </source>
</evidence>
<organism evidence="1 2">
    <name type="scientific">Cardiocondyla obscurior</name>
    <dbReference type="NCBI Taxonomy" id="286306"/>
    <lineage>
        <taxon>Eukaryota</taxon>
        <taxon>Metazoa</taxon>
        <taxon>Ecdysozoa</taxon>
        <taxon>Arthropoda</taxon>
        <taxon>Hexapoda</taxon>
        <taxon>Insecta</taxon>
        <taxon>Pterygota</taxon>
        <taxon>Neoptera</taxon>
        <taxon>Endopterygota</taxon>
        <taxon>Hymenoptera</taxon>
        <taxon>Apocrita</taxon>
        <taxon>Aculeata</taxon>
        <taxon>Formicoidea</taxon>
        <taxon>Formicidae</taxon>
        <taxon>Myrmicinae</taxon>
        <taxon>Cardiocondyla</taxon>
    </lineage>
</organism>
<sequence length="90" mass="10518">MTDFVDKNYAVVKFLSDCSYSEIPIAWLSKEGEVMKCWWPPRNANAATFITNYTSPNTMTWSLHEVELTKYCFAMKLCHNKKVLRTVIIF</sequence>
<dbReference type="AlphaFoldDB" id="A0AAW2GSP2"/>
<evidence type="ECO:0000313" key="2">
    <source>
        <dbReference type="Proteomes" id="UP001430953"/>
    </source>
</evidence>
<protein>
    <submittedName>
        <fullName evidence="1">Uncharacterized protein</fullName>
    </submittedName>
</protein>
<comment type="caution">
    <text evidence="1">The sequence shown here is derived from an EMBL/GenBank/DDBJ whole genome shotgun (WGS) entry which is preliminary data.</text>
</comment>
<gene>
    <name evidence="1" type="ORF">PUN28_002144</name>
</gene>
<dbReference type="Proteomes" id="UP001430953">
    <property type="component" value="Unassembled WGS sequence"/>
</dbReference>
<name>A0AAW2GSP2_9HYME</name>
<keyword evidence="2" id="KW-1185">Reference proteome</keyword>